<dbReference type="Proteomes" id="UP000037939">
    <property type="component" value="Unassembled WGS sequence"/>
</dbReference>
<dbReference type="STRING" id="857265.WG78_10200"/>
<evidence type="ECO:0008006" key="3">
    <source>
        <dbReference type="Google" id="ProtNLM"/>
    </source>
</evidence>
<dbReference type="PATRIC" id="fig|857265.3.peg.2095"/>
<dbReference type="InterPro" id="IPR029069">
    <property type="entry name" value="HotDog_dom_sf"/>
</dbReference>
<dbReference type="SUPFAM" id="SSF54637">
    <property type="entry name" value="Thioesterase/thiol ester dehydrase-isomerase"/>
    <property type="match status" value="1"/>
</dbReference>
<organism evidence="1 2">
    <name type="scientific">Amantichitinum ursilacus</name>
    <dbReference type="NCBI Taxonomy" id="857265"/>
    <lineage>
        <taxon>Bacteria</taxon>
        <taxon>Pseudomonadati</taxon>
        <taxon>Pseudomonadota</taxon>
        <taxon>Betaproteobacteria</taxon>
        <taxon>Neisseriales</taxon>
        <taxon>Chitinibacteraceae</taxon>
        <taxon>Amantichitinum</taxon>
    </lineage>
</organism>
<reference evidence="1 2" key="1">
    <citation type="submission" date="2015-07" db="EMBL/GenBank/DDBJ databases">
        <title>Draft genome sequence of the Amantichitinum ursilacus IGB-41, a new chitin-degrading bacterium.</title>
        <authorList>
            <person name="Kirstahler P."/>
            <person name="Guenther M."/>
            <person name="Grumaz C."/>
            <person name="Rupp S."/>
            <person name="Zibek S."/>
            <person name="Sohn K."/>
        </authorList>
    </citation>
    <scope>NUCLEOTIDE SEQUENCE [LARGE SCALE GENOMIC DNA]</scope>
    <source>
        <strain evidence="1 2">IGB-41</strain>
    </source>
</reference>
<evidence type="ECO:0000313" key="1">
    <source>
        <dbReference type="EMBL" id="KPC52853.1"/>
    </source>
</evidence>
<dbReference type="AlphaFoldDB" id="A0A0N0GNS2"/>
<name>A0A0N0GNS2_9NEIS</name>
<dbReference type="RefSeq" id="WP_236692015.1">
    <property type="nucleotide sequence ID" value="NZ_LAQT01000008.1"/>
</dbReference>
<protein>
    <recommendedName>
        <fullName evidence="3">DUF4442 domain-containing protein</fullName>
    </recommendedName>
</protein>
<sequence length="156" mass="17309">MPQISPVLALWRKTSTLPVGKWIFSKMLCAKAPYFGSIKPRFEVLAAGRCEVRIAKRRSVQNHIGTVHAIAMCNMAELAAGTMTEVTIPTTHRWIPKGMTVEYLAKASTDLRAVALWPEVDYSRGAQAVVVPVDVIDTQNTVVFRAQISMWVSPKK</sequence>
<accession>A0A0N0GNS2</accession>
<proteinExistence type="predicted"/>
<keyword evidence="2" id="KW-1185">Reference proteome</keyword>
<dbReference type="Pfam" id="PF14539">
    <property type="entry name" value="DUF4442"/>
    <property type="match status" value="1"/>
</dbReference>
<dbReference type="Gene3D" id="3.10.129.10">
    <property type="entry name" value="Hotdog Thioesterase"/>
    <property type="match status" value="1"/>
</dbReference>
<comment type="caution">
    <text evidence="1">The sequence shown here is derived from an EMBL/GenBank/DDBJ whole genome shotgun (WGS) entry which is preliminary data.</text>
</comment>
<evidence type="ECO:0000313" key="2">
    <source>
        <dbReference type="Proteomes" id="UP000037939"/>
    </source>
</evidence>
<gene>
    <name evidence="1" type="ORF">WG78_10200</name>
</gene>
<dbReference type="EMBL" id="LAQT01000008">
    <property type="protein sequence ID" value="KPC52853.1"/>
    <property type="molecule type" value="Genomic_DNA"/>
</dbReference>
<dbReference type="InterPro" id="IPR027961">
    <property type="entry name" value="DUF4442"/>
</dbReference>
<dbReference type="CDD" id="cd03443">
    <property type="entry name" value="PaaI_thioesterase"/>
    <property type="match status" value="1"/>
</dbReference>